<dbReference type="GO" id="GO:0004132">
    <property type="term" value="F:dCMP deaminase activity"/>
    <property type="evidence" value="ECO:0007669"/>
    <property type="project" value="TreeGrafter"/>
</dbReference>
<keyword evidence="4" id="KW-0862">Zinc</keyword>
<proteinExistence type="inferred from homology"/>
<feature type="non-terminal residue" evidence="6">
    <location>
        <position position="1"/>
    </location>
</feature>
<comment type="caution">
    <text evidence="6">The sequence shown here is derived from an EMBL/GenBank/DDBJ whole genome shotgun (WGS) entry which is preliminary data.</text>
</comment>
<dbReference type="InterPro" id="IPR016192">
    <property type="entry name" value="APOBEC/CMP_deaminase_Zn-bd"/>
</dbReference>
<evidence type="ECO:0000256" key="1">
    <source>
        <dbReference type="ARBA" id="ARBA00006576"/>
    </source>
</evidence>
<dbReference type="SUPFAM" id="SSF53927">
    <property type="entry name" value="Cytidine deaminase-like"/>
    <property type="match status" value="1"/>
</dbReference>
<dbReference type="PANTHER" id="PTHR11086">
    <property type="entry name" value="DEOXYCYTIDYLATE DEAMINASE-RELATED"/>
    <property type="match status" value="1"/>
</dbReference>
<evidence type="ECO:0000313" key="6">
    <source>
        <dbReference type="EMBL" id="GAH25902.1"/>
    </source>
</evidence>
<organism evidence="6">
    <name type="scientific">marine sediment metagenome</name>
    <dbReference type="NCBI Taxonomy" id="412755"/>
    <lineage>
        <taxon>unclassified sequences</taxon>
        <taxon>metagenomes</taxon>
        <taxon>ecological metagenomes</taxon>
    </lineage>
</organism>
<accession>X1E041</accession>
<dbReference type="AlphaFoldDB" id="X1E041"/>
<dbReference type="InterPro" id="IPR015517">
    <property type="entry name" value="dCMP_deaminase-rel"/>
</dbReference>
<evidence type="ECO:0000256" key="2">
    <source>
        <dbReference type="ARBA" id="ARBA00022723"/>
    </source>
</evidence>
<feature type="domain" description="CMP/dCMP-type deaminase" evidence="5">
    <location>
        <begin position="1"/>
        <end position="68"/>
    </location>
</feature>
<dbReference type="EMBL" id="BARU01003647">
    <property type="protein sequence ID" value="GAH25902.1"/>
    <property type="molecule type" value="Genomic_DNA"/>
</dbReference>
<dbReference type="PROSITE" id="PS00903">
    <property type="entry name" value="CYT_DCMP_DEAMINASES_1"/>
    <property type="match status" value="1"/>
</dbReference>
<dbReference type="Gene3D" id="3.40.140.10">
    <property type="entry name" value="Cytidine Deaminase, domain 2"/>
    <property type="match status" value="1"/>
</dbReference>
<name>X1E041_9ZZZZ</name>
<dbReference type="GO" id="GO:0008270">
    <property type="term" value="F:zinc ion binding"/>
    <property type="evidence" value="ECO:0007669"/>
    <property type="project" value="InterPro"/>
</dbReference>
<dbReference type="PROSITE" id="PS51747">
    <property type="entry name" value="CYT_DCMP_DEAMINASES_2"/>
    <property type="match status" value="1"/>
</dbReference>
<evidence type="ECO:0000256" key="4">
    <source>
        <dbReference type="ARBA" id="ARBA00022833"/>
    </source>
</evidence>
<evidence type="ECO:0000259" key="5">
    <source>
        <dbReference type="PROSITE" id="PS51747"/>
    </source>
</evidence>
<dbReference type="InterPro" id="IPR002125">
    <property type="entry name" value="CMP_dCMP_dom"/>
</dbReference>
<comment type="similarity">
    <text evidence="1">Belongs to the cytidine and deoxycytidylate deaminase family.</text>
</comment>
<dbReference type="PANTHER" id="PTHR11086:SF18">
    <property type="entry name" value="DEOXYCYTIDYLATE DEAMINASE"/>
    <property type="match status" value="1"/>
</dbReference>
<keyword evidence="3" id="KW-0378">Hydrolase</keyword>
<dbReference type="Pfam" id="PF00383">
    <property type="entry name" value="dCMP_cyt_deam_1"/>
    <property type="match status" value="1"/>
</dbReference>
<protein>
    <recommendedName>
        <fullName evidence="5">CMP/dCMP-type deaminase domain-containing protein</fullName>
    </recommendedName>
</protein>
<keyword evidence="2" id="KW-0479">Metal-binding</keyword>
<dbReference type="InterPro" id="IPR016193">
    <property type="entry name" value="Cytidine_deaminase-like"/>
</dbReference>
<dbReference type="GO" id="GO:0005737">
    <property type="term" value="C:cytoplasm"/>
    <property type="evidence" value="ECO:0007669"/>
    <property type="project" value="TreeGrafter"/>
</dbReference>
<evidence type="ECO:0000256" key="3">
    <source>
        <dbReference type="ARBA" id="ARBA00022801"/>
    </source>
</evidence>
<gene>
    <name evidence="6" type="ORF">S03H2_07771</name>
</gene>
<sequence length="78" mass="8551">RTTHAEQNAICQAAKLGIAIDKATLYCKMTPCKTCANMIINSGIERVVCEKKYQSGADDLLMTAGIEVDILNNEIVKY</sequence>
<reference evidence="6" key="1">
    <citation type="journal article" date="2014" name="Front. Microbiol.">
        <title>High frequency of phylogenetically diverse reductive dehalogenase-homologous genes in deep subseafloor sedimentary metagenomes.</title>
        <authorList>
            <person name="Kawai M."/>
            <person name="Futagami T."/>
            <person name="Toyoda A."/>
            <person name="Takaki Y."/>
            <person name="Nishi S."/>
            <person name="Hori S."/>
            <person name="Arai W."/>
            <person name="Tsubouchi T."/>
            <person name="Morono Y."/>
            <person name="Uchiyama I."/>
            <person name="Ito T."/>
            <person name="Fujiyama A."/>
            <person name="Inagaki F."/>
            <person name="Takami H."/>
        </authorList>
    </citation>
    <scope>NUCLEOTIDE SEQUENCE</scope>
    <source>
        <strain evidence="6">Expedition CK06-06</strain>
    </source>
</reference>